<gene>
    <name evidence="2" type="ORF">EJ04DRAFT_451419</name>
</gene>
<feature type="compositionally biased region" description="Basic and acidic residues" evidence="1">
    <location>
        <begin position="209"/>
        <end position="237"/>
    </location>
</feature>
<evidence type="ECO:0000256" key="1">
    <source>
        <dbReference type="SAM" id="MobiDB-lite"/>
    </source>
</evidence>
<proteinExistence type="predicted"/>
<dbReference type="EMBL" id="ML996335">
    <property type="protein sequence ID" value="KAF2727386.1"/>
    <property type="molecule type" value="Genomic_DNA"/>
</dbReference>
<accession>A0A9P4QM41</accession>
<protein>
    <recommendedName>
        <fullName evidence="4">TolA, Membrane protein involved in colicin uptake</fullName>
    </recommendedName>
</protein>
<dbReference type="AlphaFoldDB" id="A0A9P4QM41"/>
<organism evidence="2 3">
    <name type="scientific">Polyplosphaeria fusca</name>
    <dbReference type="NCBI Taxonomy" id="682080"/>
    <lineage>
        <taxon>Eukaryota</taxon>
        <taxon>Fungi</taxon>
        <taxon>Dikarya</taxon>
        <taxon>Ascomycota</taxon>
        <taxon>Pezizomycotina</taxon>
        <taxon>Dothideomycetes</taxon>
        <taxon>Pleosporomycetidae</taxon>
        <taxon>Pleosporales</taxon>
        <taxon>Tetraplosphaeriaceae</taxon>
        <taxon>Polyplosphaeria</taxon>
    </lineage>
</organism>
<evidence type="ECO:0008006" key="4">
    <source>
        <dbReference type="Google" id="ProtNLM"/>
    </source>
</evidence>
<sequence length="303" mass="34929">MFKPLSTAYSAELSQYLHTSQGLVSIRKGDFFPLFWKVWETSFKESTILSSFKATGISPPNPTPILNRFTNTQESRESSLSSLSESDWRKMDRIVRSAVRDQGSKDTQKLRQSLHHLSIQNELLKHEMDGIKQALSAKKKREKKGKALDLQQRKEYHGGAIFWSPRKVREARVRQSIKEQEDKEQQLQRAETAELRKAAKLYKEKIQREKRVAREEAKKVREKEKADKAAARTRQKEALNATKTLKSSQKGKRKASQPSLQSKKRQKRIVDAPDIREALEGTSAALTISTRRGRNVKLPDRYK</sequence>
<dbReference type="OrthoDB" id="3795213at2759"/>
<evidence type="ECO:0000313" key="2">
    <source>
        <dbReference type="EMBL" id="KAF2727386.1"/>
    </source>
</evidence>
<feature type="region of interest" description="Disordered" evidence="1">
    <location>
        <begin position="209"/>
        <end position="275"/>
    </location>
</feature>
<evidence type="ECO:0000313" key="3">
    <source>
        <dbReference type="Proteomes" id="UP000799444"/>
    </source>
</evidence>
<reference evidence="2" key="1">
    <citation type="journal article" date="2020" name="Stud. Mycol.">
        <title>101 Dothideomycetes genomes: a test case for predicting lifestyles and emergence of pathogens.</title>
        <authorList>
            <person name="Haridas S."/>
            <person name="Albert R."/>
            <person name="Binder M."/>
            <person name="Bloem J."/>
            <person name="Labutti K."/>
            <person name="Salamov A."/>
            <person name="Andreopoulos B."/>
            <person name="Baker S."/>
            <person name="Barry K."/>
            <person name="Bills G."/>
            <person name="Bluhm B."/>
            <person name="Cannon C."/>
            <person name="Castanera R."/>
            <person name="Culley D."/>
            <person name="Daum C."/>
            <person name="Ezra D."/>
            <person name="Gonzalez J."/>
            <person name="Henrissat B."/>
            <person name="Kuo A."/>
            <person name="Liang C."/>
            <person name="Lipzen A."/>
            <person name="Lutzoni F."/>
            <person name="Magnuson J."/>
            <person name="Mondo S."/>
            <person name="Nolan M."/>
            <person name="Ohm R."/>
            <person name="Pangilinan J."/>
            <person name="Park H.-J."/>
            <person name="Ramirez L."/>
            <person name="Alfaro M."/>
            <person name="Sun H."/>
            <person name="Tritt A."/>
            <person name="Yoshinaga Y."/>
            <person name="Zwiers L.-H."/>
            <person name="Turgeon B."/>
            <person name="Goodwin S."/>
            <person name="Spatafora J."/>
            <person name="Crous P."/>
            <person name="Grigoriev I."/>
        </authorList>
    </citation>
    <scope>NUCLEOTIDE SEQUENCE</scope>
    <source>
        <strain evidence="2">CBS 125425</strain>
    </source>
</reference>
<comment type="caution">
    <text evidence="2">The sequence shown here is derived from an EMBL/GenBank/DDBJ whole genome shotgun (WGS) entry which is preliminary data.</text>
</comment>
<keyword evidence="3" id="KW-1185">Reference proteome</keyword>
<dbReference type="Proteomes" id="UP000799444">
    <property type="component" value="Unassembled WGS sequence"/>
</dbReference>
<name>A0A9P4QM41_9PLEO</name>